<evidence type="ECO:0000256" key="12">
    <source>
        <dbReference type="ARBA" id="ARBA00023137"/>
    </source>
</evidence>
<dbReference type="GO" id="GO:0005886">
    <property type="term" value="C:plasma membrane"/>
    <property type="evidence" value="ECO:0007669"/>
    <property type="project" value="UniProtKB-SubCell"/>
</dbReference>
<keyword evidence="14" id="KW-0175">Coiled coil</keyword>
<dbReference type="HOGENOM" id="CLU_009912_0_0_6"/>
<evidence type="ECO:0000259" key="17">
    <source>
        <dbReference type="Pfam" id="PF13614"/>
    </source>
</evidence>
<feature type="coiled-coil region" evidence="14">
    <location>
        <begin position="287"/>
        <end position="314"/>
    </location>
</feature>
<evidence type="ECO:0000256" key="15">
    <source>
        <dbReference type="SAM" id="Phobius"/>
    </source>
</evidence>
<keyword evidence="10 15" id="KW-1133">Transmembrane helix</keyword>
<evidence type="ECO:0000259" key="18">
    <source>
        <dbReference type="Pfam" id="PF13807"/>
    </source>
</evidence>
<comment type="catalytic activity">
    <reaction evidence="13">
        <text>L-tyrosyl-[protein] + ATP = O-phospho-L-tyrosyl-[protein] + ADP + H(+)</text>
        <dbReference type="Rhea" id="RHEA:10596"/>
        <dbReference type="Rhea" id="RHEA-COMP:10136"/>
        <dbReference type="Rhea" id="RHEA-COMP:20101"/>
        <dbReference type="ChEBI" id="CHEBI:15378"/>
        <dbReference type="ChEBI" id="CHEBI:30616"/>
        <dbReference type="ChEBI" id="CHEBI:46858"/>
        <dbReference type="ChEBI" id="CHEBI:61978"/>
        <dbReference type="ChEBI" id="CHEBI:456216"/>
    </reaction>
</comment>
<evidence type="ECO:0000256" key="7">
    <source>
        <dbReference type="ARBA" id="ARBA00022741"/>
    </source>
</evidence>
<dbReference type="CDD" id="cd05387">
    <property type="entry name" value="BY-kinase"/>
    <property type="match status" value="1"/>
</dbReference>
<evidence type="ECO:0000313" key="19">
    <source>
        <dbReference type="EMBL" id="EWC42645.1"/>
    </source>
</evidence>
<dbReference type="OrthoDB" id="9775724at2"/>
<dbReference type="NCBIfam" id="TIGR01007">
    <property type="entry name" value="eps_fam"/>
    <property type="match status" value="1"/>
</dbReference>
<keyword evidence="6 15" id="KW-0812">Transmembrane</keyword>
<keyword evidence="4" id="KW-0997">Cell inner membrane</keyword>
<evidence type="ECO:0000256" key="14">
    <source>
        <dbReference type="SAM" id="Coils"/>
    </source>
</evidence>
<proteinExistence type="inferred from homology"/>
<feature type="domain" description="AAA" evidence="17">
    <location>
        <begin position="552"/>
        <end position="665"/>
    </location>
</feature>
<dbReference type="InterPro" id="IPR003856">
    <property type="entry name" value="LPS_length_determ_N"/>
</dbReference>
<dbReference type="GO" id="GO:0005524">
    <property type="term" value="F:ATP binding"/>
    <property type="evidence" value="ECO:0007669"/>
    <property type="project" value="UniProtKB-KW"/>
</dbReference>
<dbReference type="EMBL" id="AMCZ02000003">
    <property type="protein sequence ID" value="EWC42645.1"/>
    <property type="molecule type" value="Genomic_DNA"/>
</dbReference>
<dbReference type="FunFam" id="3.40.50.300:FF:000527">
    <property type="entry name" value="Tyrosine-protein kinase etk"/>
    <property type="match status" value="1"/>
</dbReference>
<sequence>MTALTRSSLEYDADNRVDLAGIMRTAFDHKTLIIAITGLFAALGIIYAIVATPIYQATAMIQIEPKKAAITGVPEVSPRPDSVSQAVTEISLLKSRAVLGRAVEELKLYIVAKPRYFPLFGAYLARLHDPATDGALAAPLFGLTAYAWGGEKLDVFQLDVPEDFLGMELTLVAGSAGNFTLRDDEQQPILRGQVNQALESRGFKVQIAELEARPGTEFVLVRNRPQTTALDYQDRLRVGEAGKDSGIIYMSLEDPDPRLASRILDEIGRLYVSQNIQRSSAEAAQRLEFLRSQLPQVRKELEKAEAALNAYQTSSKSVDISIETKGVLDQIVALETQLSKLSLKRVEYDRLYTRDHPTYRTLMTQMNELHSQKAELLKKVDALPMTQQELLRLKRDMEVTTQTYTLLMNQAQEQDILRAGTIGNVRIIDNAYSMIEKPSKPVRPLVVAIAIFVGLLASAAVILLRQAFYRGVESPDVIEKLGVPVYAGLPYSASQEQLNRRRKARDGKTRLLSLSEPNDLAVESLRSLRTCLKFAMLEARNKVLMITSPTPAVGKSFVSSNLAAVIAQTGQRVLLIDADMRRGYLHNLFGMAPRNGLSDALAGGLSLAEITNRTELKNLHFISAGFSAPNPSELLMHDNFSRLLREAESLYDFIIIDTPPVLAVTDAVLVAQQAGTNLLVARFGMSTGSQIDASKRRLGQNGVILKGVILNAVKRKASTSPYDSGAYGYYTYTTQKA</sequence>
<evidence type="ECO:0000256" key="13">
    <source>
        <dbReference type="ARBA" id="ARBA00053015"/>
    </source>
</evidence>
<dbReference type="GO" id="GO:0004713">
    <property type="term" value="F:protein tyrosine kinase activity"/>
    <property type="evidence" value="ECO:0007669"/>
    <property type="project" value="UniProtKB-KW"/>
</dbReference>
<feature type="transmembrane region" description="Helical" evidence="15">
    <location>
        <begin position="445"/>
        <end position="464"/>
    </location>
</feature>
<evidence type="ECO:0000256" key="11">
    <source>
        <dbReference type="ARBA" id="ARBA00023136"/>
    </source>
</evidence>
<comment type="caution">
    <text evidence="19">The sequence shown here is derived from an EMBL/GenBank/DDBJ whole genome shotgun (WGS) entry which is preliminary data.</text>
</comment>
<evidence type="ECO:0000256" key="4">
    <source>
        <dbReference type="ARBA" id="ARBA00022519"/>
    </source>
</evidence>
<evidence type="ECO:0000256" key="6">
    <source>
        <dbReference type="ARBA" id="ARBA00022692"/>
    </source>
</evidence>
<comment type="subcellular location">
    <subcellularLocation>
        <location evidence="1">Cell inner membrane</location>
        <topology evidence="1">Multi-pass membrane protein</topology>
    </subcellularLocation>
</comment>
<evidence type="ECO:0000256" key="2">
    <source>
        <dbReference type="ARBA" id="ARBA00008883"/>
    </source>
</evidence>
<reference evidence="19 20" key="1">
    <citation type="journal article" date="2013" name="Genome Announc.">
        <title>Draft Genome of the Nitrogen-Fixing Bacterium Pseudomonas stutzeri Strain KOS6 Isolated from Industrial Hydrocarbon Sludge.</title>
        <authorList>
            <person name="Grigoryeva T.V."/>
            <person name="Laikov A.V."/>
            <person name="Naumova R.P."/>
            <person name="Manolov A.I."/>
            <person name="Larin A.K."/>
            <person name="Karpova I.Y."/>
            <person name="Semashko T.A."/>
            <person name="Alexeev D.G."/>
            <person name="Kostryukova E.S."/>
            <person name="Muller R."/>
            <person name="Govorun V.M."/>
        </authorList>
    </citation>
    <scope>NUCLEOTIDE SEQUENCE [LARGE SCALE GENOMIC DNA]</scope>
    <source>
        <strain evidence="19 20">KOS6</strain>
    </source>
</reference>
<dbReference type="InterPro" id="IPR005702">
    <property type="entry name" value="Wzc-like_C"/>
</dbReference>
<feature type="domain" description="Tyrosine-protein kinase G-rich" evidence="18">
    <location>
        <begin position="386"/>
        <end position="467"/>
    </location>
</feature>
<dbReference type="InterPro" id="IPR032807">
    <property type="entry name" value="GNVR"/>
</dbReference>
<dbReference type="GO" id="GO:0042802">
    <property type="term" value="F:identical protein binding"/>
    <property type="evidence" value="ECO:0007669"/>
    <property type="project" value="UniProtKB-ARBA"/>
</dbReference>
<keyword evidence="11 15" id="KW-0472">Membrane</keyword>
<evidence type="ECO:0000256" key="1">
    <source>
        <dbReference type="ARBA" id="ARBA00004429"/>
    </source>
</evidence>
<dbReference type="Pfam" id="PF23607">
    <property type="entry name" value="WZC_N"/>
    <property type="match status" value="1"/>
</dbReference>
<accession>A0A061JVL0</accession>
<gene>
    <name evidence="19" type="ORF">B597_004350</name>
</gene>
<feature type="domain" description="Polysaccharide chain length determinant N-terminal" evidence="16">
    <location>
        <begin position="16"/>
        <end position="106"/>
    </location>
</feature>
<keyword evidence="5" id="KW-0808">Transferase</keyword>
<keyword evidence="12" id="KW-0829">Tyrosine-protein kinase</keyword>
<protein>
    <submittedName>
        <fullName evidence="19">Tyrosine protein kinase</fullName>
    </submittedName>
</protein>
<organism evidence="19 20">
    <name type="scientific">Stutzerimonas stutzeri KOS6</name>
    <dbReference type="NCBI Taxonomy" id="1218352"/>
    <lineage>
        <taxon>Bacteria</taxon>
        <taxon>Pseudomonadati</taxon>
        <taxon>Pseudomonadota</taxon>
        <taxon>Gammaproteobacteria</taxon>
        <taxon>Pseudomonadales</taxon>
        <taxon>Pseudomonadaceae</taxon>
        <taxon>Stutzerimonas</taxon>
    </lineage>
</organism>
<evidence type="ECO:0000256" key="3">
    <source>
        <dbReference type="ARBA" id="ARBA00022475"/>
    </source>
</evidence>
<keyword evidence="8 19" id="KW-0418">Kinase</keyword>
<dbReference type="RefSeq" id="WP_003297014.1">
    <property type="nucleotide sequence ID" value="NZ_KK020676.1"/>
</dbReference>
<dbReference type="Proteomes" id="UP000026923">
    <property type="component" value="Unassembled WGS sequence"/>
</dbReference>
<keyword evidence="3" id="KW-1003">Cell membrane</keyword>
<dbReference type="eggNOG" id="COG0489">
    <property type="taxonomic scope" value="Bacteria"/>
</dbReference>
<evidence type="ECO:0000313" key="20">
    <source>
        <dbReference type="Proteomes" id="UP000026923"/>
    </source>
</evidence>
<keyword evidence="9" id="KW-0067">ATP-binding</keyword>
<evidence type="ECO:0000256" key="8">
    <source>
        <dbReference type="ARBA" id="ARBA00022777"/>
    </source>
</evidence>
<keyword evidence="7" id="KW-0547">Nucleotide-binding</keyword>
<evidence type="ECO:0000256" key="5">
    <source>
        <dbReference type="ARBA" id="ARBA00022679"/>
    </source>
</evidence>
<feature type="transmembrane region" description="Helical" evidence="15">
    <location>
        <begin position="32"/>
        <end position="55"/>
    </location>
</feature>
<dbReference type="InterPro" id="IPR027417">
    <property type="entry name" value="P-loop_NTPase"/>
</dbReference>
<dbReference type="SUPFAM" id="SSF52540">
    <property type="entry name" value="P-loop containing nucleoside triphosphate hydrolases"/>
    <property type="match status" value="1"/>
</dbReference>
<dbReference type="AlphaFoldDB" id="A0A061JVL0"/>
<dbReference type="Pfam" id="PF13614">
    <property type="entry name" value="AAA_31"/>
    <property type="match status" value="1"/>
</dbReference>
<evidence type="ECO:0000256" key="10">
    <source>
        <dbReference type="ARBA" id="ARBA00022989"/>
    </source>
</evidence>
<dbReference type="Pfam" id="PF13807">
    <property type="entry name" value="GNVR"/>
    <property type="match status" value="1"/>
</dbReference>
<dbReference type="InterPro" id="IPR050445">
    <property type="entry name" value="Bact_polysacc_biosynth/exp"/>
</dbReference>
<comment type="similarity">
    <text evidence="2">Belongs to the etk/wzc family.</text>
</comment>
<evidence type="ECO:0000259" key="16">
    <source>
        <dbReference type="Pfam" id="PF02706"/>
    </source>
</evidence>
<dbReference type="InterPro" id="IPR025669">
    <property type="entry name" value="AAA_dom"/>
</dbReference>
<evidence type="ECO:0000256" key="9">
    <source>
        <dbReference type="ARBA" id="ARBA00022840"/>
    </source>
</evidence>
<dbReference type="eggNOG" id="COG3206">
    <property type="taxonomic scope" value="Bacteria"/>
</dbReference>
<dbReference type="Pfam" id="PF02706">
    <property type="entry name" value="Wzz"/>
    <property type="match status" value="1"/>
</dbReference>
<dbReference type="Gene3D" id="3.40.50.300">
    <property type="entry name" value="P-loop containing nucleotide triphosphate hydrolases"/>
    <property type="match status" value="1"/>
</dbReference>
<name>A0A061JVL0_STUST</name>
<dbReference type="PANTHER" id="PTHR32309">
    <property type="entry name" value="TYROSINE-PROTEIN KINASE"/>
    <property type="match status" value="1"/>
</dbReference>
<dbReference type="PANTHER" id="PTHR32309:SF32">
    <property type="entry name" value="TYROSINE-PROTEIN KINASE ETK-RELATED"/>
    <property type="match status" value="1"/>
</dbReference>